<reference evidence="1 2" key="1">
    <citation type="submission" date="2023-02" db="EMBL/GenBank/DDBJ databases">
        <title>Microbacterium betulae sp. nov., isolated from birch wood.</title>
        <authorList>
            <person name="Pasciak M."/>
            <person name="Pawlik K.J."/>
            <person name="Martynowski D."/>
            <person name="Laczmanski L."/>
            <person name="Ciekot J."/>
            <person name="Szponar B."/>
            <person name="Wojcik-Fatla A."/>
            <person name="Mackiewicz B."/>
            <person name="Farian E."/>
            <person name="Cholewa G."/>
            <person name="Cholewa A."/>
            <person name="Dutkiewicz J."/>
        </authorList>
    </citation>
    <scope>NUCLEOTIDE SEQUENCE [LARGE SCALE GENOMIC DNA]</scope>
    <source>
        <strain evidence="1 2">AB</strain>
    </source>
</reference>
<gene>
    <name evidence="1" type="ORF">N8K70_03900</name>
</gene>
<dbReference type="AlphaFoldDB" id="A0AA97I6G6"/>
<sequence length="120" mass="11866">MSTGYLPKFNPGAAFTVLATTDITAGRLVTAAGAQSPADSPSVVGVSARTVVTGEHVTVYGGGVQELVAAEPIAIEDLVKAAADGEIAVYTPGTDAPETLLGVALAVGAVGATVPTKFLR</sequence>
<dbReference type="Pfam" id="PF09956">
    <property type="entry name" value="Phage_cement_2"/>
    <property type="match status" value="1"/>
</dbReference>
<dbReference type="EMBL" id="CP118157">
    <property type="protein sequence ID" value="WOF23834.1"/>
    <property type="molecule type" value="Genomic_DNA"/>
</dbReference>
<name>A0AA97I6G6_9MICO</name>
<evidence type="ECO:0000313" key="2">
    <source>
        <dbReference type="Proteomes" id="UP001305498"/>
    </source>
</evidence>
<protein>
    <submittedName>
        <fullName evidence="1">DUF2190 family protein</fullName>
    </submittedName>
</protein>
<dbReference type="RefSeq" id="WP_317140305.1">
    <property type="nucleotide sequence ID" value="NZ_CP118157.1"/>
</dbReference>
<accession>A0AA97I6G6</accession>
<organism evidence="1 2">
    <name type="scientific">Microbacterium betulae</name>
    <dbReference type="NCBI Taxonomy" id="2981139"/>
    <lineage>
        <taxon>Bacteria</taxon>
        <taxon>Bacillati</taxon>
        <taxon>Actinomycetota</taxon>
        <taxon>Actinomycetes</taxon>
        <taxon>Micrococcales</taxon>
        <taxon>Microbacteriaceae</taxon>
        <taxon>Microbacterium</taxon>
    </lineage>
</organism>
<evidence type="ECO:0000313" key="1">
    <source>
        <dbReference type="EMBL" id="WOF23834.1"/>
    </source>
</evidence>
<dbReference type="Proteomes" id="UP001305498">
    <property type="component" value="Chromosome"/>
</dbReference>
<dbReference type="InterPro" id="IPR011231">
    <property type="entry name" value="Phage_VT1-Sakai_H0018"/>
</dbReference>
<proteinExistence type="predicted"/>
<dbReference type="KEGG" id="mbet:N8K70_03900"/>
<keyword evidence="2" id="KW-1185">Reference proteome</keyword>